<sequence length="475" mass="49312">AISYISGDHTINIRQSYTEATQAVYSAGEKIVTIQSVDSTRRKITNNIDGSTPLFSITGGGLTLTLQNIEIDSTGKPLMTFGGQLLKIESGTFTGTTETLITASAPVTIGTSGTPEFTAQKIVSVTGNNELKIIKGRFSGTSGTTSLITAAGPITIGDGGTPIFKNLGNLSISGVVLKIISGTFDREEGARSIQIVATNNATVTIGGTETSPQFTDLTSLIVNNGTLTIISGSFTNTGPIHKPQEGSLPPLPEPMISTTNTTVTIGSSTTTPQFIALENQVLSVSSGSLTITKGIFTGESTSLPQITTLRVQIVVGTNFNPTFNCPYALNVRTGSMTIRDEFFLGNQTTKIITNDTTVTIGAESGSQPSITNLKQLIIGRPGILNILGGSLTGESSSDPMILTNDTAVTIGSGTSTPSFSSQQALNVIAGSLTITKGIFIGTSNTLPQITTSGIQITYGANFNPTFNCPFALSVI</sequence>
<dbReference type="Proteomes" id="UP000324800">
    <property type="component" value="Unassembled WGS sequence"/>
</dbReference>
<name>A0A5J4TM93_9EUKA</name>
<feature type="non-terminal residue" evidence="1">
    <location>
        <position position="475"/>
    </location>
</feature>
<accession>A0A5J4TM93</accession>
<organism evidence="1 2">
    <name type="scientific">Streblomastix strix</name>
    <dbReference type="NCBI Taxonomy" id="222440"/>
    <lineage>
        <taxon>Eukaryota</taxon>
        <taxon>Metamonada</taxon>
        <taxon>Preaxostyla</taxon>
        <taxon>Oxymonadida</taxon>
        <taxon>Streblomastigidae</taxon>
        <taxon>Streblomastix</taxon>
    </lineage>
</organism>
<dbReference type="AlphaFoldDB" id="A0A5J4TM93"/>
<evidence type="ECO:0000313" key="1">
    <source>
        <dbReference type="EMBL" id="KAA6359428.1"/>
    </source>
</evidence>
<proteinExistence type="predicted"/>
<evidence type="ECO:0000313" key="2">
    <source>
        <dbReference type="Proteomes" id="UP000324800"/>
    </source>
</evidence>
<gene>
    <name evidence="1" type="ORF">EZS28_045045</name>
</gene>
<comment type="caution">
    <text evidence="1">The sequence shown here is derived from an EMBL/GenBank/DDBJ whole genome shotgun (WGS) entry which is preliminary data.</text>
</comment>
<reference evidence="1 2" key="1">
    <citation type="submission" date="2019-03" db="EMBL/GenBank/DDBJ databases">
        <title>Single cell metagenomics reveals metabolic interactions within the superorganism composed of flagellate Streblomastix strix and complex community of Bacteroidetes bacteria on its surface.</title>
        <authorList>
            <person name="Treitli S.C."/>
            <person name="Kolisko M."/>
            <person name="Husnik F."/>
            <person name="Keeling P."/>
            <person name="Hampl V."/>
        </authorList>
    </citation>
    <scope>NUCLEOTIDE SEQUENCE [LARGE SCALE GENOMIC DNA]</scope>
    <source>
        <strain evidence="1">ST1C</strain>
    </source>
</reference>
<dbReference type="EMBL" id="SNRW01028406">
    <property type="protein sequence ID" value="KAA6359428.1"/>
    <property type="molecule type" value="Genomic_DNA"/>
</dbReference>
<feature type="non-terminal residue" evidence="1">
    <location>
        <position position="1"/>
    </location>
</feature>
<protein>
    <submittedName>
        <fullName evidence="1">Uncharacterized protein</fullName>
    </submittedName>
</protein>